<dbReference type="InterPro" id="IPR048521">
    <property type="entry name" value="WipA_Phos"/>
</dbReference>
<sequence>MTKNTKNLVSQDVSKLLTLPGSYTKPKPNTSFSVGDTHGNAIVLIRYLYEAGIINIDQEQYNELIKIYDVDSISRLSQLTRIQCDQFRQIIIKGFADAHVPEGIHLRCFGDMFADRGSNDILSLIILDELRKRFPDQRGTILISNHDKSLLSNYLSGNLRPGQKLNLEVQPCSSLIRLKSLIDNNIISYAEFDAMMKTAYLPALKFVDYVRTEDGGIDIMAHAPITPDIINKAMQQLLPSDQHLDIYASVDNIALILDKLNTVFVTGLSEPTSILYKALTSKPSSSNPINAFIWTRLEEIKKSPPIEMPKYKVRFRHGHDGEPGKTIIHDIAYIGYNSILGKTTPQQWGHAAVAHLTMSYIESNTQTQNQAFNEVIATHMDPTIIIDEDAEASIEIKPDEKSSPSSPAVVLEHIDENELISFQSVATLRLNAYIKARGSYTDTETGDKLWTAIADGRNMVRGLFGAQLKDVPQVPLAKQLKQTINAMTASNFEKMWPEIKEGLDTLVTQLPKSKEYTSVITTIVQDFNNSPLNEALATANNSKQTL</sequence>
<feature type="domain" description="WipA-like phosphatase" evidence="1">
    <location>
        <begin position="106"/>
        <end position="322"/>
    </location>
</feature>
<dbReference type="AlphaFoldDB" id="A0A378KPT9"/>
<dbReference type="Proteomes" id="UP000254230">
    <property type="component" value="Unassembled WGS sequence"/>
</dbReference>
<name>A0A378KPT9_9GAMM</name>
<dbReference type="GO" id="GO:0016791">
    <property type="term" value="F:phosphatase activity"/>
    <property type="evidence" value="ECO:0007669"/>
    <property type="project" value="InterPro"/>
</dbReference>
<dbReference type="RefSeq" id="WP_058472499.1">
    <property type="nucleotide sequence ID" value="NZ_CAAAIL010000014.1"/>
</dbReference>
<organism evidence="3 5">
    <name type="scientific">Legionella quateirensis</name>
    <dbReference type="NCBI Taxonomy" id="45072"/>
    <lineage>
        <taxon>Bacteria</taxon>
        <taxon>Pseudomonadati</taxon>
        <taxon>Pseudomonadota</taxon>
        <taxon>Gammaproteobacteria</taxon>
        <taxon>Legionellales</taxon>
        <taxon>Legionellaceae</taxon>
        <taxon>Legionella</taxon>
    </lineage>
</organism>
<evidence type="ECO:0000313" key="5">
    <source>
        <dbReference type="Proteomes" id="UP000254230"/>
    </source>
</evidence>
<accession>A0A378KPT9</accession>
<evidence type="ECO:0000259" key="1">
    <source>
        <dbReference type="Pfam" id="PF21663"/>
    </source>
</evidence>
<dbReference type="SUPFAM" id="SSF56300">
    <property type="entry name" value="Metallo-dependent phosphatases"/>
    <property type="match status" value="1"/>
</dbReference>
<dbReference type="InterPro" id="IPR029052">
    <property type="entry name" value="Metallo-depent_PP-like"/>
</dbReference>
<dbReference type="OrthoDB" id="9989911at2"/>
<dbReference type="EMBL" id="LNYR01000002">
    <property type="protein sequence ID" value="KTD54734.1"/>
    <property type="molecule type" value="Genomic_DNA"/>
</dbReference>
<protein>
    <submittedName>
        <fullName evidence="3">Dot/Icm secretion system substrate</fullName>
    </submittedName>
    <submittedName>
        <fullName evidence="2">Substrate of the Dot/Icm secretion system</fullName>
    </submittedName>
</protein>
<evidence type="ECO:0000313" key="3">
    <source>
        <dbReference type="EMBL" id="STY16914.1"/>
    </source>
</evidence>
<gene>
    <name evidence="3" type="primary">wipA_1</name>
    <name evidence="2" type="ORF">Lqua_0241</name>
    <name evidence="3" type="ORF">NCTC12376_00707</name>
</gene>
<dbReference type="Pfam" id="PF21663">
    <property type="entry name" value="WipA_Phos"/>
    <property type="match status" value="1"/>
</dbReference>
<reference evidence="3 5" key="2">
    <citation type="submission" date="2018-06" db="EMBL/GenBank/DDBJ databases">
        <authorList>
            <consortium name="Pathogen Informatics"/>
            <person name="Doyle S."/>
        </authorList>
    </citation>
    <scope>NUCLEOTIDE SEQUENCE [LARGE SCALE GENOMIC DNA]</scope>
    <source>
        <strain evidence="3 5">NCTC12376</strain>
    </source>
</reference>
<evidence type="ECO:0000313" key="4">
    <source>
        <dbReference type="Proteomes" id="UP000054639"/>
    </source>
</evidence>
<evidence type="ECO:0000313" key="2">
    <source>
        <dbReference type="EMBL" id="KTD54734.1"/>
    </source>
</evidence>
<dbReference type="Gene3D" id="3.60.21.10">
    <property type="match status" value="1"/>
</dbReference>
<keyword evidence="4" id="KW-1185">Reference proteome</keyword>
<proteinExistence type="predicted"/>
<dbReference type="Proteomes" id="UP000054639">
    <property type="component" value="Unassembled WGS sequence"/>
</dbReference>
<reference evidence="2 4" key="1">
    <citation type="submission" date="2015-11" db="EMBL/GenBank/DDBJ databases">
        <title>Genomic analysis of 38 Legionella species identifies large and diverse effector repertoires.</title>
        <authorList>
            <person name="Burstein D."/>
            <person name="Amaro F."/>
            <person name="Zusman T."/>
            <person name="Lifshitz Z."/>
            <person name="Cohen O."/>
            <person name="Gilbert J.A."/>
            <person name="Pupko T."/>
            <person name="Shuman H.A."/>
            <person name="Segal G."/>
        </authorList>
    </citation>
    <scope>NUCLEOTIDE SEQUENCE [LARGE SCALE GENOMIC DNA]</scope>
    <source>
        <strain evidence="2 4">ATCC 49507</strain>
    </source>
</reference>
<dbReference type="EMBL" id="UGOW01000001">
    <property type="protein sequence ID" value="STY16914.1"/>
    <property type="molecule type" value="Genomic_DNA"/>
</dbReference>